<organism evidence="1 2">
    <name type="scientific">Patellaria atrata CBS 101060</name>
    <dbReference type="NCBI Taxonomy" id="1346257"/>
    <lineage>
        <taxon>Eukaryota</taxon>
        <taxon>Fungi</taxon>
        <taxon>Dikarya</taxon>
        <taxon>Ascomycota</taxon>
        <taxon>Pezizomycotina</taxon>
        <taxon>Dothideomycetes</taxon>
        <taxon>Dothideomycetes incertae sedis</taxon>
        <taxon>Patellariales</taxon>
        <taxon>Patellariaceae</taxon>
        <taxon>Patellaria</taxon>
    </lineage>
</organism>
<protein>
    <submittedName>
        <fullName evidence="1">Uncharacterized protein</fullName>
    </submittedName>
</protein>
<accession>A0A9P4SEL0</accession>
<comment type="caution">
    <text evidence="1">The sequence shown here is derived from an EMBL/GenBank/DDBJ whole genome shotgun (WGS) entry which is preliminary data.</text>
</comment>
<evidence type="ECO:0000313" key="2">
    <source>
        <dbReference type="Proteomes" id="UP000799429"/>
    </source>
</evidence>
<dbReference type="Proteomes" id="UP000799429">
    <property type="component" value="Unassembled WGS sequence"/>
</dbReference>
<keyword evidence="2" id="KW-1185">Reference proteome</keyword>
<dbReference type="OrthoDB" id="5376498at2759"/>
<dbReference type="EMBL" id="MU006092">
    <property type="protein sequence ID" value="KAF2840999.1"/>
    <property type="molecule type" value="Genomic_DNA"/>
</dbReference>
<evidence type="ECO:0000313" key="1">
    <source>
        <dbReference type="EMBL" id="KAF2840999.1"/>
    </source>
</evidence>
<proteinExistence type="predicted"/>
<dbReference type="AlphaFoldDB" id="A0A9P4SEL0"/>
<name>A0A9P4SEL0_9PEZI</name>
<reference evidence="1" key="1">
    <citation type="journal article" date="2020" name="Stud. Mycol.">
        <title>101 Dothideomycetes genomes: a test case for predicting lifestyles and emergence of pathogens.</title>
        <authorList>
            <person name="Haridas S."/>
            <person name="Albert R."/>
            <person name="Binder M."/>
            <person name="Bloem J."/>
            <person name="Labutti K."/>
            <person name="Salamov A."/>
            <person name="Andreopoulos B."/>
            <person name="Baker S."/>
            <person name="Barry K."/>
            <person name="Bills G."/>
            <person name="Bluhm B."/>
            <person name="Cannon C."/>
            <person name="Castanera R."/>
            <person name="Culley D."/>
            <person name="Daum C."/>
            <person name="Ezra D."/>
            <person name="Gonzalez J."/>
            <person name="Henrissat B."/>
            <person name="Kuo A."/>
            <person name="Liang C."/>
            <person name="Lipzen A."/>
            <person name="Lutzoni F."/>
            <person name="Magnuson J."/>
            <person name="Mondo S."/>
            <person name="Nolan M."/>
            <person name="Ohm R."/>
            <person name="Pangilinan J."/>
            <person name="Park H.-J."/>
            <person name="Ramirez L."/>
            <person name="Alfaro M."/>
            <person name="Sun H."/>
            <person name="Tritt A."/>
            <person name="Yoshinaga Y."/>
            <person name="Zwiers L.-H."/>
            <person name="Turgeon B."/>
            <person name="Goodwin S."/>
            <person name="Spatafora J."/>
            <person name="Crous P."/>
            <person name="Grigoriev I."/>
        </authorList>
    </citation>
    <scope>NUCLEOTIDE SEQUENCE</scope>
    <source>
        <strain evidence="1">CBS 101060</strain>
    </source>
</reference>
<gene>
    <name evidence="1" type="ORF">M501DRAFT_931138</name>
</gene>
<sequence>MPTQPSPITYTLRLKFHKTTVLLHVDPLQTLHSLRSDLLTALRQTCPDGTIGGLALLPDTPEEIELAVPRDLNDASKGWVRVLAAGEGSQGVGDVVTARGVRDGGVLAFRFRSGREAGGEDEDGEWDVVLPSYEDAYGVENEGDVGARGEFVG</sequence>